<feature type="compositionally biased region" description="Low complexity" evidence="1">
    <location>
        <begin position="27"/>
        <end position="38"/>
    </location>
</feature>
<feature type="region of interest" description="Disordered" evidence="1">
    <location>
        <begin position="353"/>
        <end position="373"/>
    </location>
</feature>
<feature type="compositionally biased region" description="Low complexity" evidence="1">
    <location>
        <begin position="238"/>
        <end position="255"/>
    </location>
</feature>
<feature type="region of interest" description="Disordered" evidence="1">
    <location>
        <begin position="1"/>
        <end position="48"/>
    </location>
</feature>
<dbReference type="EMBL" id="JAGTJR010000001">
    <property type="protein sequence ID" value="KAH7064962.1"/>
    <property type="molecule type" value="Genomic_DNA"/>
</dbReference>
<protein>
    <submittedName>
        <fullName evidence="3">Uncharacterized protein</fullName>
    </submittedName>
</protein>
<reference evidence="3 4" key="1">
    <citation type="journal article" date="2021" name="Nat. Commun.">
        <title>Genetic determinants of endophytism in the Arabidopsis root mycobiome.</title>
        <authorList>
            <person name="Mesny F."/>
            <person name="Miyauchi S."/>
            <person name="Thiergart T."/>
            <person name="Pickel B."/>
            <person name="Atanasova L."/>
            <person name="Karlsson M."/>
            <person name="Huettel B."/>
            <person name="Barry K.W."/>
            <person name="Haridas S."/>
            <person name="Chen C."/>
            <person name="Bauer D."/>
            <person name="Andreopoulos W."/>
            <person name="Pangilinan J."/>
            <person name="LaButti K."/>
            <person name="Riley R."/>
            <person name="Lipzen A."/>
            <person name="Clum A."/>
            <person name="Drula E."/>
            <person name="Henrissat B."/>
            <person name="Kohler A."/>
            <person name="Grigoriev I.V."/>
            <person name="Martin F.M."/>
            <person name="Hacquard S."/>
        </authorList>
    </citation>
    <scope>NUCLEOTIDE SEQUENCE [LARGE SCALE GENOMIC DNA]</scope>
    <source>
        <strain evidence="3 4">MPI-SDFR-AT-0080</strain>
    </source>
</reference>
<accession>A0ABQ8GX72</accession>
<evidence type="ECO:0000313" key="4">
    <source>
        <dbReference type="Proteomes" id="UP000774617"/>
    </source>
</evidence>
<proteinExistence type="predicted"/>
<feature type="compositionally biased region" description="Basic and acidic residues" evidence="1">
    <location>
        <begin position="1"/>
        <end position="13"/>
    </location>
</feature>
<name>A0ABQ8GX72_9PEZI</name>
<keyword evidence="2" id="KW-0472">Membrane</keyword>
<feature type="region of interest" description="Disordered" evidence="1">
    <location>
        <begin position="151"/>
        <end position="297"/>
    </location>
</feature>
<keyword evidence="2" id="KW-0812">Transmembrane</keyword>
<organism evidence="3 4">
    <name type="scientific">Macrophomina phaseolina</name>
    <dbReference type="NCBI Taxonomy" id="35725"/>
    <lineage>
        <taxon>Eukaryota</taxon>
        <taxon>Fungi</taxon>
        <taxon>Dikarya</taxon>
        <taxon>Ascomycota</taxon>
        <taxon>Pezizomycotina</taxon>
        <taxon>Dothideomycetes</taxon>
        <taxon>Dothideomycetes incertae sedis</taxon>
        <taxon>Botryosphaeriales</taxon>
        <taxon>Botryosphaeriaceae</taxon>
        <taxon>Macrophomina</taxon>
    </lineage>
</organism>
<evidence type="ECO:0000256" key="2">
    <source>
        <dbReference type="SAM" id="Phobius"/>
    </source>
</evidence>
<sequence length="491" mass="52635">MQKLEDFQSEHTRPSSSNEVRVPELSGDGPAQGPAADGLSKTASIQRHPAVTGLHSRFLQESPSGCTALADLSMAAAQENYELGTNPAQEPDAVSPKSSGPPKDAASAAGHAVKEEKTQASPSATSSRVTVCRSRKGEEWVNRAEKDYFPYFYYDGQPGASSTHRSVRETPSSSDHSDPRSDSSAYDTRTIEAGATTLLSKEEEEEEEGGAEENEAQEEQAYSDPSTTPLTPAPPPSASSSSSSSSNQTTASSNNTPPPAAALPAQLQPHPGPAAPSPISSINPLPDRGSSVSPAAADGHGIRKWMLLLRKLAADGLSVSDVSVRRMDAWLATPWGEAEAFWETKLRWQVRGERRRRRRRRKKKKRRMRLRKGEEEREVAAVAEGSGLRLEERVRLERERTLERLTGGAEGGRGVGSWARHAKLEEKGRVGGVMLEELGRRNVGGCGGGRTVVDLEGGMQNESKVGTVFKSVLIVLVLLGIVTGAVCGKMA</sequence>
<evidence type="ECO:0000313" key="3">
    <source>
        <dbReference type="EMBL" id="KAH7064962.1"/>
    </source>
</evidence>
<gene>
    <name evidence="3" type="ORF">B0J12DRAFT_693357</name>
</gene>
<feature type="compositionally biased region" description="Acidic residues" evidence="1">
    <location>
        <begin position="202"/>
        <end position="218"/>
    </location>
</feature>
<feature type="compositionally biased region" description="Low complexity" evidence="1">
    <location>
        <begin position="277"/>
        <end position="286"/>
    </location>
</feature>
<dbReference type="Proteomes" id="UP000774617">
    <property type="component" value="Unassembled WGS sequence"/>
</dbReference>
<feature type="region of interest" description="Disordered" evidence="1">
    <location>
        <begin position="80"/>
        <end position="139"/>
    </location>
</feature>
<keyword evidence="2" id="KW-1133">Transmembrane helix</keyword>
<feature type="transmembrane region" description="Helical" evidence="2">
    <location>
        <begin position="468"/>
        <end position="488"/>
    </location>
</feature>
<feature type="compositionally biased region" description="Polar residues" evidence="1">
    <location>
        <begin position="119"/>
        <end position="129"/>
    </location>
</feature>
<evidence type="ECO:0000256" key="1">
    <source>
        <dbReference type="SAM" id="MobiDB-lite"/>
    </source>
</evidence>
<feature type="compositionally biased region" description="Basic residues" evidence="1">
    <location>
        <begin position="353"/>
        <end position="370"/>
    </location>
</feature>
<comment type="caution">
    <text evidence="3">The sequence shown here is derived from an EMBL/GenBank/DDBJ whole genome shotgun (WGS) entry which is preliminary data.</text>
</comment>
<keyword evidence="4" id="KW-1185">Reference proteome</keyword>